<dbReference type="STRING" id="521674.Plim_3176"/>
<keyword evidence="4" id="KW-1185">Reference proteome</keyword>
<evidence type="ECO:0000313" key="3">
    <source>
        <dbReference type="EMBL" id="ADG68990.1"/>
    </source>
</evidence>
<dbReference type="PROSITE" id="PS50076">
    <property type="entry name" value="DNAJ_2"/>
    <property type="match status" value="1"/>
</dbReference>
<dbReference type="HOGENOM" id="CLU_754103_0_0_0"/>
<dbReference type="EMBL" id="CP001744">
    <property type="protein sequence ID" value="ADG68990.1"/>
    <property type="molecule type" value="Genomic_DNA"/>
</dbReference>
<keyword evidence="3" id="KW-0346">Stress response</keyword>
<evidence type="ECO:0000256" key="1">
    <source>
        <dbReference type="SAM" id="Phobius"/>
    </source>
</evidence>
<keyword evidence="1" id="KW-0472">Membrane</keyword>
<dbReference type="Pfam" id="PF00226">
    <property type="entry name" value="DnaJ"/>
    <property type="match status" value="1"/>
</dbReference>
<keyword evidence="1" id="KW-0812">Transmembrane</keyword>
<dbReference type="Gene3D" id="1.10.287.110">
    <property type="entry name" value="DnaJ domain"/>
    <property type="match status" value="1"/>
</dbReference>
<sequence length="367" mass="41825">MNLDEACQILGVTKGCKLDSVKKRHRLLVQVWHPDRFSENSSTRKAAEAELKEVNAAIELIERTRPEEWNSESSSANQSGRREAQKAAVWADAQREVKAAEVEAEKQKAAAWAEREKQRQKEWLNESRKAALYTKVRCRWLTPLFGRFAIASASILAFTIVVWLSLHEYRKLLQLEIDREIKAGIITESRLQAALAIEKVSESALRKEELSTARMRELMIQDEIELSSIVNDIRRSLLEADLGDANQLERNAITIKQNWQERYSLSIRKSLILQLAKASPATRVLEAENSRKSVVERRKEVRESLKLAAANEYRILKDEIDNSDASLEEKSVRSIYLDHIYSAAIIGIDRLSLVQLEEVKSEMASGS</sequence>
<dbReference type="InterPro" id="IPR036869">
    <property type="entry name" value="J_dom_sf"/>
</dbReference>
<dbReference type="InterPro" id="IPR001623">
    <property type="entry name" value="DnaJ_domain"/>
</dbReference>
<dbReference type="KEGG" id="plm:Plim_3176"/>
<dbReference type="AlphaFoldDB" id="D5STG1"/>
<accession>D5STG1</accession>
<gene>
    <name evidence="3" type="ordered locus">Plim_3176</name>
</gene>
<feature type="transmembrane region" description="Helical" evidence="1">
    <location>
        <begin position="144"/>
        <end position="166"/>
    </location>
</feature>
<dbReference type="RefSeq" id="WP_013111421.1">
    <property type="nucleotide sequence ID" value="NC_014148.1"/>
</dbReference>
<dbReference type="Proteomes" id="UP000002220">
    <property type="component" value="Chromosome"/>
</dbReference>
<dbReference type="SUPFAM" id="SSF46565">
    <property type="entry name" value="Chaperone J-domain"/>
    <property type="match status" value="1"/>
</dbReference>
<reference evidence="3 4" key="1">
    <citation type="journal article" date="2010" name="Stand. Genomic Sci.">
        <title>Complete genome sequence of Planctomyces limnophilus type strain (Mu 290).</title>
        <authorList>
            <person name="Labutti K."/>
            <person name="Sikorski J."/>
            <person name="Schneider S."/>
            <person name="Nolan M."/>
            <person name="Lucas S."/>
            <person name="Glavina Del Rio T."/>
            <person name="Tice H."/>
            <person name="Cheng J.F."/>
            <person name="Goodwin L."/>
            <person name="Pitluck S."/>
            <person name="Liolios K."/>
            <person name="Ivanova N."/>
            <person name="Mavromatis K."/>
            <person name="Mikhailova N."/>
            <person name="Pati A."/>
            <person name="Chen A."/>
            <person name="Palaniappan K."/>
            <person name="Land M."/>
            <person name="Hauser L."/>
            <person name="Chang Y.J."/>
            <person name="Jeffries C.D."/>
            <person name="Tindall B.J."/>
            <person name="Rohde M."/>
            <person name="Goker M."/>
            <person name="Woyke T."/>
            <person name="Bristow J."/>
            <person name="Eisen J.A."/>
            <person name="Markowitz V."/>
            <person name="Hugenholtz P."/>
            <person name="Kyrpides N.C."/>
            <person name="Klenk H.P."/>
            <person name="Lapidus A."/>
        </authorList>
    </citation>
    <scope>NUCLEOTIDE SEQUENCE [LARGE SCALE GENOMIC DNA]</scope>
    <source>
        <strain evidence="4">ATCC 43296 / DSM 3776 / IFAM 1008 / 290</strain>
    </source>
</reference>
<dbReference type="OrthoDB" id="9779889at2"/>
<name>D5STG1_PLAL2</name>
<dbReference type="SMART" id="SM00271">
    <property type="entry name" value="DnaJ"/>
    <property type="match status" value="1"/>
</dbReference>
<dbReference type="CDD" id="cd06257">
    <property type="entry name" value="DnaJ"/>
    <property type="match status" value="1"/>
</dbReference>
<proteinExistence type="predicted"/>
<feature type="domain" description="J" evidence="2">
    <location>
        <begin position="5"/>
        <end position="80"/>
    </location>
</feature>
<evidence type="ECO:0000313" key="4">
    <source>
        <dbReference type="Proteomes" id="UP000002220"/>
    </source>
</evidence>
<organism evidence="3 4">
    <name type="scientific">Planctopirus limnophila (strain ATCC 43296 / DSM 3776 / IFAM 1008 / Mu 290)</name>
    <name type="common">Planctomyces limnophilus</name>
    <dbReference type="NCBI Taxonomy" id="521674"/>
    <lineage>
        <taxon>Bacteria</taxon>
        <taxon>Pseudomonadati</taxon>
        <taxon>Planctomycetota</taxon>
        <taxon>Planctomycetia</taxon>
        <taxon>Planctomycetales</taxon>
        <taxon>Planctomycetaceae</taxon>
        <taxon>Planctopirus</taxon>
    </lineage>
</organism>
<evidence type="ECO:0000259" key="2">
    <source>
        <dbReference type="PROSITE" id="PS50076"/>
    </source>
</evidence>
<keyword evidence="1" id="KW-1133">Transmembrane helix</keyword>
<protein>
    <submittedName>
        <fullName evidence="3">Heat shock protein DnaJ domain protein</fullName>
    </submittedName>
</protein>